<reference evidence="2 3" key="1">
    <citation type="submission" date="2016-05" db="EMBL/GenBank/DDBJ databases">
        <title>Complete genome sequence of Corynebacterium crudilactis, a new Corynebacterium species isolated from raw cow's milk.</title>
        <authorList>
            <person name="Christian R."/>
            <person name="Zimmermann J."/>
            <person name="Lipski A."/>
            <person name="Kalinowski J."/>
        </authorList>
    </citation>
    <scope>NUCLEOTIDE SEQUENCE [LARGE SCALE GENOMIC DNA]</scope>
    <source>
        <strain evidence="2 3">JZ16</strain>
        <plasmid evidence="2 3">pCRULAC1</plasmid>
    </source>
</reference>
<name>A0A172QY08_9CORY</name>
<keyword evidence="2" id="KW-0614">Plasmid</keyword>
<evidence type="ECO:0000256" key="1">
    <source>
        <dbReference type="SAM" id="SignalP"/>
    </source>
</evidence>
<evidence type="ECO:0000313" key="2">
    <source>
        <dbReference type="EMBL" id="ANE05530.1"/>
    </source>
</evidence>
<keyword evidence="1" id="KW-0732">Signal</keyword>
<dbReference type="Proteomes" id="UP000076929">
    <property type="component" value="Plasmid pCRULAC1"/>
</dbReference>
<keyword evidence="3" id="KW-1185">Reference proteome</keyword>
<feature type="signal peptide" evidence="1">
    <location>
        <begin position="1"/>
        <end position="24"/>
    </location>
</feature>
<protein>
    <submittedName>
        <fullName evidence="2">Uncharacterized protein</fullName>
    </submittedName>
</protein>
<accession>A0A172QY08</accession>
<dbReference type="KEGG" id="ccjz:ccrud_14410"/>
<proteinExistence type="predicted"/>
<dbReference type="RefSeq" id="WP_066570408.1">
    <property type="nucleotide sequence ID" value="NZ_CP015623.1"/>
</dbReference>
<sequence length="175" mass="18916">MNNTHTLTRAGIIATALMSVTACTAPTFDTTLNPTVAVVRALPDDTTLNTVTNYSLGDIEHQLTPEVLRAVNTLAYTYPEVEAFGIIQPTTNGIEVTVCDDSRWGIDLAEQVSLFLQHNADELGVTHLDFYGSHWAPHMATGTWNPPFSPANHTPQGKPLNITANITATIKATDD</sequence>
<feature type="chain" id="PRO_5007999940" evidence="1">
    <location>
        <begin position="25"/>
        <end position="175"/>
    </location>
</feature>
<dbReference type="EMBL" id="CP015623">
    <property type="protein sequence ID" value="ANE05530.1"/>
    <property type="molecule type" value="Genomic_DNA"/>
</dbReference>
<evidence type="ECO:0000313" key="3">
    <source>
        <dbReference type="Proteomes" id="UP000076929"/>
    </source>
</evidence>
<dbReference type="AlphaFoldDB" id="A0A172QY08"/>
<gene>
    <name evidence="2" type="ORF">ccrud_14410</name>
</gene>
<organism evidence="2 3">
    <name type="scientific">Corynebacterium crudilactis</name>
    <dbReference type="NCBI Taxonomy" id="1652495"/>
    <lineage>
        <taxon>Bacteria</taxon>
        <taxon>Bacillati</taxon>
        <taxon>Actinomycetota</taxon>
        <taxon>Actinomycetes</taxon>
        <taxon>Mycobacteriales</taxon>
        <taxon>Corynebacteriaceae</taxon>
        <taxon>Corynebacterium</taxon>
    </lineage>
</organism>
<geneLocation type="plasmid" evidence="2 3">
    <name>pCRULAC1</name>
</geneLocation>